<dbReference type="RefSeq" id="WP_180948056.1">
    <property type="nucleotide sequence ID" value="NZ_PKIE01000022.1"/>
</dbReference>
<proteinExistence type="predicted"/>
<dbReference type="Proteomes" id="UP000234971">
    <property type="component" value="Unassembled WGS sequence"/>
</dbReference>
<gene>
    <name evidence="1" type="ORF">CYK18_10655</name>
</gene>
<dbReference type="Gene3D" id="2.60.40.4140">
    <property type="match status" value="1"/>
</dbReference>
<accession>A0A2I1YXB7</accession>
<feature type="non-terminal residue" evidence="1">
    <location>
        <position position="1"/>
    </location>
</feature>
<sequence length="163" mass="17726">TITYNDLTVNTLQQVDTVEERPKVGVTVSRNGKVLTPTQNPQRGAEYIVYAGDDFTVDFTASDNSGKLKEFKIVAKADANRSALTTNFFQGDSGTGDEYGRGSVAYLNSGNINASENTPAHITVNAHLKDDLQYNSGNTWQRNAVATDQENYQSQIGSLGNVR</sequence>
<dbReference type="EMBL" id="PKIE01000022">
    <property type="protein sequence ID" value="PLA59524.1"/>
    <property type="molecule type" value="Genomic_DNA"/>
</dbReference>
<dbReference type="AlphaFoldDB" id="A0A2I1YXB7"/>
<protein>
    <submittedName>
        <fullName evidence="1">Uncharacterized protein</fullName>
    </submittedName>
</protein>
<reference evidence="1 2" key="1">
    <citation type="submission" date="2017-12" db="EMBL/GenBank/DDBJ databases">
        <title>Phylogenetic diversity of female urinary microbiome.</title>
        <authorList>
            <person name="Thomas-White K."/>
            <person name="Wolfe A.J."/>
        </authorList>
    </citation>
    <scope>NUCLEOTIDE SEQUENCE [LARGE SCALE GENOMIC DNA]</scope>
    <source>
        <strain evidence="1 2">UMB1341</strain>
    </source>
</reference>
<evidence type="ECO:0000313" key="2">
    <source>
        <dbReference type="Proteomes" id="UP000234971"/>
    </source>
</evidence>
<organism evidence="1 2">
    <name type="scientific">Streptococcus mitis</name>
    <dbReference type="NCBI Taxonomy" id="28037"/>
    <lineage>
        <taxon>Bacteria</taxon>
        <taxon>Bacillati</taxon>
        <taxon>Bacillota</taxon>
        <taxon>Bacilli</taxon>
        <taxon>Lactobacillales</taxon>
        <taxon>Streptococcaceae</taxon>
        <taxon>Streptococcus</taxon>
        <taxon>Streptococcus mitis group</taxon>
    </lineage>
</organism>
<feature type="non-terminal residue" evidence="1">
    <location>
        <position position="163"/>
    </location>
</feature>
<name>A0A2I1YXB7_STRMT</name>
<comment type="caution">
    <text evidence="1">The sequence shown here is derived from an EMBL/GenBank/DDBJ whole genome shotgun (WGS) entry which is preliminary data.</text>
</comment>
<evidence type="ECO:0000313" key="1">
    <source>
        <dbReference type="EMBL" id="PLA59524.1"/>
    </source>
</evidence>